<proteinExistence type="predicted"/>
<dbReference type="RefSeq" id="WP_191615203.1">
    <property type="nucleotide sequence ID" value="NZ_JACYFG010000002.1"/>
</dbReference>
<sequence length="142" mass="16441">MNKLKLTIPLLAALLYLFGCQTTEPQAGREIRSTLLDIAKGSHQDDLIAALGKPTRIEAYADDPERVKIWVYETESSVTEMITGRYEETPYFDPITLEERTIKEPVFLPKTRTTTRTLYFYVIDEKVFGWKVEEEMENEITD</sequence>
<dbReference type="EMBL" id="JACYFG010000002">
    <property type="protein sequence ID" value="MBD5778077.1"/>
    <property type="molecule type" value="Genomic_DNA"/>
</dbReference>
<name>A0A927IDK2_9BACT</name>
<keyword evidence="2" id="KW-1185">Reference proteome</keyword>
<evidence type="ECO:0000313" key="1">
    <source>
        <dbReference type="EMBL" id="MBD5778077.1"/>
    </source>
</evidence>
<reference evidence="1" key="1">
    <citation type="submission" date="2020-09" db="EMBL/GenBank/DDBJ databases">
        <title>Pelagicoccus enzymogenes sp. nov. with an EPS production, isolated from marine sediment.</title>
        <authorList>
            <person name="Feng X."/>
        </authorList>
    </citation>
    <scope>NUCLEOTIDE SEQUENCE</scope>
    <source>
        <strain evidence="1">NFK12</strain>
    </source>
</reference>
<dbReference type="AlphaFoldDB" id="A0A927IDK2"/>
<accession>A0A927IDK2</accession>
<dbReference type="Proteomes" id="UP000622317">
    <property type="component" value="Unassembled WGS sequence"/>
</dbReference>
<comment type="caution">
    <text evidence="1">The sequence shown here is derived from an EMBL/GenBank/DDBJ whole genome shotgun (WGS) entry which is preliminary data.</text>
</comment>
<protein>
    <submittedName>
        <fullName evidence="1">Uncharacterized protein</fullName>
    </submittedName>
</protein>
<evidence type="ECO:0000313" key="2">
    <source>
        <dbReference type="Proteomes" id="UP000622317"/>
    </source>
</evidence>
<organism evidence="1 2">
    <name type="scientific">Pelagicoccus enzymogenes</name>
    <dbReference type="NCBI Taxonomy" id="2773457"/>
    <lineage>
        <taxon>Bacteria</taxon>
        <taxon>Pseudomonadati</taxon>
        <taxon>Verrucomicrobiota</taxon>
        <taxon>Opitutia</taxon>
        <taxon>Puniceicoccales</taxon>
        <taxon>Pelagicoccaceae</taxon>
        <taxon>Pelagicoccus</taxon>
    </lineage>
</organism>
<gene>
    <name evidence="1" type="ORF">IEN85_01030</name>
</gene>